<keyword evidence="2 4" id="KW-0175">Coiled coil</keyword>
<keyword evidence="9" id="KW-1185">Reference proteome</keyword>
<evidence type="ECO:0000256" key="2">
    <source>
        <dbReference type="ARBA" id="ARBA00023054"/>
    </source>
</evidence>
<gene>
    <name evidence="7" type="ORF">GN244_ATG15337</name>
    <name evidence="8" type="ORF">GN958_ATG21272</name>
</gene>
<evidence type="ECO:0000256" key="1">
    <source>
        <dbReference type="ARBA" id="ARBA00004138"/>
    </source>
</evidence>
<proteinExistence type="predicted"/>
<dbReference type="PANTHER" id="PTHR15654">
    <property type="entry name" value="COILED-COIL DOMAIN-CONTAINING PROTEIN 113-RELATED"/>
    <property type="match status" value="1"/>
</dbReference>
<evidence type="ECO:0000259" key="6">
    <source>
        <dbReference type="Pfam" id="PF13870"/>
    </source>
</evidence>
<sequence length="367" mass="42433">MPEEDTEAINSRRRSKQVQDEEDDELDEEETARLEARRLRAAIAEATDAREELQQKNAKKVVARRIAAHLQKTQESSPATGTAGGDALGSAGRREDKINASENAKRYLECLRSVHESKVQMATAQSQYDKVALELQARLDEKEAKVTEIQDAFLEFKREVARNAENLRTGKPIAKRVIAQFEAAELRKDQDVEKVRLKHINLRTHLKKLEQQLHAKEQLAEGLHLIDFEQLKIENQTLNEKIEERNEELHKLRKKTTSTVQVLTHIKEKLQFVLAESQMLKRDSQELEEALTANRDQLAHKKKDRDATRQHATRLKSEDGFAKSELLIEDFDKRETDLVDLERRRAELMQRHTYLTRQIKQAGKTTK</sequence>
<keyword evidence="3" id="KW-0966">Cell projection</keyword>
<evidence type="ECO:0000256" key="4">
    <source>
        <dbReference type="SAM" id="Coils"/>
    </source>
</evidence>
<feature type="region of interest" description="Disordered" evidence="5">
    <location>
        <begin position="1"/>
        <end position="31"/>
    </location>
</feature>
<dbReference type="GO" id="GO:0005930">
    <property type="term" value="C:axoneme"/>
    <property type="evidence" value="ECO:0007669"/>
    <property type="project" value="TreeGrafter"/>
</dbReference>
<dbReference type="InterPro" id="IPR051885">
    <property type="entry name" value="CC_CF"/>
</dbReference>
<feature type="region of interest" description="Disordered" evidence="5">
    <location>
        <begin position="69"/>
        <end position="97"/>
    </location>
</feature>
<feature type="coiled-coil region" evidence="4">
    <location>
        <begin position="192"/>
        <end position="290"/>
    </location>
</feature>
<dbReference type="Pfam" id="PF13870">
    <property type="entry name" value="CCDC113_CCDC96_CC"/>
    <property type="match status" value="1"/>
</dbReference>
<dbReference type="Proteomes" id="UP000602510">
    <property type="component" value="Unassembled WGS sequence"/>
</dbReference>
<dbReference type="AlphaFoldDB" id="A0A833SJ93"/>
<feature type="compositionally biased region" description="Polar residues" evidence="5">
    <location>
        <begin position="71"/>
        <end position="80"/>
    </location>
</feature>
<reference evidence="7" key="1">
    <citation type="submission" date="2020-04" db="EMBL/GenBank/DDBJ databases">
        <title>Hybrid Assembly of Korean Phytophthora infestans isolates.</title>
        <authorList>
            <person name="Prokchorchik M."/>
            <person name="Lee Y."/>
            <person name="Seo J."/>
            <person name="Cho J.-H."/>
            <person name="Park Y.-E."/>
            <person name="Jang D.-C."/>
            <person name="Im J.-S."/>
            <person name="Choi J.-G."/>
            <person name="Park H.-J."/>
            <person name="Lee G.-B."/>
            <person name="Lee Y.-G."/>
            <person name="Hong S.-Y."/>
            <person name="Cho K."/>
            <person name="Sohn K.H."/>
        </authorList>
    </citation>
    <scope>NUCLEOTIDE SEQUENCE</scope>
    <source>
        <strain evidence="7">KR_1_A1</strain>
        <strain evidence="8">KR_2_A2</strain>
    </source>
</reference>
<dbReference type="Proteomes" id="UP000704712">
    <property type="component" value="Unassembled WGS sequence"/>
</dbReference>
<dbReference type="GO" id="GO:0060271">
    <property type="term" value="P:cilium assembly"/>
    <property type="evidence" value="ECO:0007669"/>
    <property type="project" value="TreeGrafter"/>
</dbReference>
<feature type="compositionally biased region" description="Acidic residues" evidence="5">
    <location>
        <begin position="20"/>
        <end position="30"/>
    </location>
</feature>
<evidence type="ECO:0000313" key="9">
    <source>
        <dbReference type="Proteomes" id="UP000602510"/>
    </source>
</evidence>
<name>A0A833SJ93_PHYIN</name>
<feature type="domain" description="CCDC113/CCDC96 coiled-coil" evidence="6">
    <location>
        <begin position="187"/>
        <end position="361"/>
    </location>
</feature>
<evidence type="ECO:0000313" key="8">
    <source>
        <dbReference type="EMBL" id="KAF4129536.1"/>
    </source>
</evidence>
<evidence type="ECO:0000256" key="3">
    <source>
        <dbReference type="ARBA" id="ARBA00023273"/>
    </source>
</evidence>
<comment type="caution">
    <text evidence="7">The sequence shown here is derived from an EMBL/GenBank/DDBJ whole genome shotgun (WGS) entry which is preliminary data.</text>
</comment>
<dbReference type="EMBL" id="WSZM01000465">
    <property type="protein sequence ID" value="KAF4032769.1"/>
    <property type="molecule type" value="Genomic_DNA"/>
</dbReference>
<organism evidence="7 9">
    <name type="scientific">Phytophthora infestans</name>
    <name type="common">Potato late blight agent</name>
    <name type="synonym">Botrytis infestans</name>
    <dbReference type="NCBI Taxonomy" id="4787"/>
    <lineage>
        <taxon>Eukaryota</taxon>
        <taxon>Sar</taxon>
        <taxon>Stramenopiles</taxon>
        <taxon>Oomycota</taxon>
        <taxon>Peronosporomycetes</taxon>
        <taxon>Peronosporales</taxon>
        <taxon>Peronosporaceae</taxon>
        <taxon>Phytophthora</taxon>
    </lineage>
</organism>
<dbReference type="GO" id="GO:0036064">
    <property type="term" value="C:ciliary basal body"/>
    <property type="evidence" value="ECO:0007669"/>
    <property type="project" value="TreeGrafter"/>
</dbReference>
<comment type="subcellular location">
    <subcellularLocation>
        <location evidence="1">Cell projection</location>
        <location evidence="1">Cilium</location>
    </subcellularLocation>
</comment>
<evidence type="ECO:0000256" key="5">
    <source>
        <dbReference type="SAM" id="MobiDB-lite"/>
    </source>
</evidence>
<dbReference type="EMBL" id="JAACNO010002944">
    <property type="protein sequence ID" value="KAF4129536.1"/>
    <property type="molecule type" value="Genomic_DNA"/>
</dbReference>
<accession>A0A833SJ93</accession>
<evidence type="ECO:0000313" key="7">
    <source>
        <dbReference type="EMBL" id="KAF4032769.1"/>
    </source>
</evidence>
<dbReference type="InterPro" id="IPR025254">
    <property type="entry name" value="CCDC113/CCDC96_CC"/>
</dbReference>
<feature type="coiled-coil region" evidence="4">
    <location>
        <begin position="132"/>
        <end position="159"/>
    </location>
</feature>
<protein>
    <recommendedName>
        <fullName evidence="6">CCDC113/CCDC96 coiled-coil domain-containing protein</fullName>
    </recommendedName>
</protein>
<dbReference type="PANTHER" id="PTHR15654:SF1">
    <property type="entry name" value="COILED-COIL DOMAIN-CONTAINING PROTEIN 96"/>
    <property type="match status" value="1"/>
</dbReference>
<feature type="coiled-coil region" evidence="4">
    <location>
        <begin position="331"/>
        <end position="358"/>
    </location>
</feature>